<feature type="transmembrane region" description="Helical" evidence="5">
    <location>
        <begin position="176"/>
        <end position="193"/>
    </location>
</feature>
<keyword evidence="2 5" id="KW-0812">Transmembrane</keyword>
<feature type="transmembrane region" description="Helical" evidence="5">
    <location>
        <begin position="199"/>
        <end position="223"/>
    </location>
</feature>
<evidence type="ECO:0000256" key="4">
    <source>
        <dbReference type="ARBA" id="ARBA00023136"/>
    </source>
</evidence>
<evidence type="ECO:0000313" key="6">
    <source>
        <dbReference type="EMBL" id="AKO51794.1"/>
    </source>
</evidence>
<dbReference type="InterPro" id="IPR004710">
    <property type="entry name" value="Bilac:Na_transpt"/>
</dbReference>
<feature type="transmembrane region" description="Helical" evidence="5">
    <location>
        <begin position="44"/>
        <end position="67"/>
    </location>
</feature>
<sequence>MSAEQLVHLVNVQIVPISLFLIMLGMGLSLVPDDFRRVLAYPKAVAIGLSCQLVLLPLIGFGLANLVPLAPELAVGVMLLVVCPGGTTSNLYAHIAKGDVALSVTLTAVASVVTVFSIPFIVNGSLLHFMGESEAIKLPIGRTMVSLVLLTIIPISIGMTVRRFKPVLAIAVEQRVKYFAVIFLALLIAFLVYQQRETFADSIISAGPVALLLNVSTMLIGFYGARLFALNRQQSISITLETGLQNSGLSMVLALGMLNNYAMSLVPAIYTGVMFITAGVLVYYLNRSKPSAVGVVGGDGGPA</sequence>
<evidence type="ECO:0000313" key="7">
    <source>
        <dbReference type="Proteomes" id="UP000036406"/>
    </source>
</evidence>
<evidence type="ECO:0000256" key="1">
    <source>
        <dbReference type="ARBA" id="ARBA00004141"/>
    </source>
</evidence>
<organism evidence="6 7">
    <name type="scientific">Marinobacter psychrophilus</name>
    <dbReference type="NCBI Taxonomy" id="330734"/>
    <lineage>
        <taxon>Bacteria</taxon>
        <taxon>Pseudomonadati</taxon>
        <taxon>Pseudomonadota</taxon>
        <taxon>Gammaproteobacteria</taxon>
        <taxon>Pseudomonadales</taxon>
        <taxon>Marinobacteraceae</taxon>
        <taxon>Marinobacter</taxon>
    </lineage>
</organism>
<evidence type="ECO:0000256" key="5">
    <source>
        <dbReference type="SAM" id="Phobius"/>
    </source>
</evidence>
<dbReference type="InterPro" id="IPR002657">
    <property type="entry name" value="BilAc:Na_symport/Acr3"/>
</dbReference>
<protein>
    <submittedName>
        <fullName evidence="6">Bile acid:sodium symporter</fullName>
    </submittedName>
</protein>
<evidence type="ECO:0000256" key="3">
    <source>
        <dbReference type="ARBA" id="ARBA00022989"/>
    </source>
</evidence>
<evidence type="ECO:0000256" key="2">
    <source>
        <dbReference type="ARBA" id="ARBA00022692"/>
    </source>
</evidence>
<dbReference type="KEGG" id="mpq:ABA45_04650"/>
<feature type="transmembrane region" description="Helical" evidence="5">
    <location>
        <begin position="12"/>
        <end position="32"/>
    </location>
</feature>
<comment type="subcellular location">
    <subcellularLocation>
        <location evidence="1">Membrane</location>
        <topology evidence="1">Multi-pass membrane protein</topology>
    </subcellularLocation>
</comment>
<keyword evidence="3 5" id="KW-1133">Transmembrane helix</keyword>
<feature type="transmembrane region" description="Helical" evidence="5">
    <location>
        <begin position="142"/>
        <end position="164"/>
    </location>
</feature>
<dbReference type="GO" id="GO:0016020">
    <property type="term" value="C:membrane"/>
    <property type="evidence" value="ECO:0007669"/>
    <property type="project" value="UniProtKB-SubCell"/>
</dbReference>
<dbReference type="InterPro" id="IPR038770">
    <property type="entry name" value="Na+/solute_symporter_sf"/>
</dbReference>
<reference evidence="6 7" key="1">
    <citation type="submission" date="2015-05" db="EMBL/GenBank/DDBJ databases">
        <title>Complete genome of Marinobacter psychrophilus strain 20041T isolated from sea-ice of the Canadian Basin.</title>
        <authorList>
            <person name="Song L."/>
            <person name="Ren L."/>
            <person name="Yu Y."/>
            <person name="Wang X."/>
        </authorList>
    </citation>
    <scope>NUCLEOTIDE SEQUENCE [LARGE SCALE GENOMIC DNA]</scope>
    <source>
        <strain evidence="6 7">20041</strain>
    </source>
</reference>
<dbReference type="Proteomes" id="UP000036406">
    <property type="component" value="Chromosome"/>
</dbReference>
<dbReference type="EMBL" id="CP011494">
    <property type="protein sequence ID" value="AKO51794.1"/>
    <property type="molecule type" value="Genomic_DNA"/>
</dbReference>
<dbReference type="RefSeq" id="WP_048384510.1">
    <property type="nucleotide sequence ID" value="NZ_CP011494.1"/>
</dbReference>
<name>A0A0H4HYQ3_9GAMM</name>
<keyword evidence="4 5" id="KW-0472">Membrane</keyword>
<gene>
    <name evidence="6" type="ORF">ABA45_04650</name>
</gene>
<dbReference type="PATRIC" id="fig|330734.3.peg.990"/>
<dbReference type="PANTHER" id="PTHR10361">
    <property type="entry name" value="SODIUM-BILE ACID COTRANSPORTER"/>
    <property type="match status" value="1"/>
</dbReference>
<accession>A0A0H4HYQ3</accession>
<feature type="transmembrane region" description="Helical" evidence="5">
    <location>
        <begin position="268"/>
        <end position="285"/>
    </location>
</feature>
<feature type="transmembrane region" description="Helical" evidence="5">
    <location>
        <begin position="100"/>
        <end position="122"/>
    </location>
</feature>
<dbReference type="Gene3D" id="1.20.1530.20">
    <property type="match status" value="1"/>
</dbReference>
<dbReference type="PANTHER" id="PTHR10361:SF24">
    <property type="entry name" value="P3 PROTEIN"/>
    <property type="match status" value="1"/>
</dbReference>
<keyword evidence="7" id="KW-1185">Reference proteome</keyword>
<proteinExistence type="predicted"/>
<dbReference type="Pfam" id="PF01758">
    <property type="entry name" value="SBF"/>
    <property type="match status" value="1"/>
</dbReference>
<feature type="transmembrane region" description="Helical" evidence="5">
    <location>
        <begin position="73"/>
        <end position="93"/>
    </location>
</feature>
<dbReference type="AlphaFoldDB" id="A0A0H4HYQ3"/>